<proteinExistence type="predicted"/>
<sequence>MAAPDRREVGAAPMSKPRRARSLAAYERHAERHAALVARRTGDPRFAQRTILADGSECVTLPPHVGGLFSDQRERFRAKFGRDIEPGDPVFFDPEADTPVPYPPEKLNAALLAAAEKSGDELTIALVRAAVEVGYFITDENEHLYSVQEIDAYEAAVSRYLDAGPEAEYYAEAIDELYDIVSALVDGDADTAAARAILDLPRRVSYEEDEDAAEAAYLAVLRCTLILLFAASRAGIDEVELQAATAWVSDTFGCEYAQRAAVVAIPLCRTKDPAAQQELFGKSGELTVGDLLDLLGDESAPAMIWLVAGLVATVGDGDVNWLRHVVHEALDDEDF</sequence>
<organism evidence="2 3">
    <name type="scientific">Cryptosporangium aurantiacum</name>
    <dbReference type="NCBI Taxonomy" id="134849"/>
    <lineage>
        <taxon>Bacteria</taxon>
        <taxon>Bacillati</taxon>
        <taxon>Actinomycetota</taxon>
        <taxon>Actinomycetes</taxon>
        <taxon>Cryptosporangiales</taxon>
        <taxon>Cryptosporangiaceae</taxon>
        <taxon>Cryptosporangium</taxon>
    </lineage>
</organism>
<dbReference type="Proteomes" id="UP000184440">
    <property type="component" value="Unassembled WGS sequence"/>
</dbReference>
<reference evidence="2 3" key="1">
    <citation type="submission" date="2016-11" db="EMBL/GenBank/DDBJ databases">
        <authorList>
            <person name="Jaros S."/>
            <person name="Januszkiewicz K."/>
            <person name="Wedrychowicz H."/>
        </authorList>
    </citation>
    <scope>NUCLEOTIDE SEQUENCE [LARGE SCALE GENOMIC DNA]</scope>
    <source>
        <strain evidence="2 3">DSM 46144</strain>
    </source>
</reference>
<feature type="region of interest" description="Disordered" evidence="1">
    <location>
        <begin position="1"/>
        <end position="20"/>
    </location>
</feature>
<dbReference type="EMBL" id="FRCS01000008">
    <property type="protein sequence ID" value="SHN42627.1"/>
    <property type="molecule type" value="Genomic_DNA"/>
</dbReference>
<gene>
    <name evidence="2" type="ORF">SAMN05443668_108272</name>
</gene>
<dbReference type="AlphaFoldDB" id="A0A1M7R8H3"/>
<evidence type="ECO:0000256" key="1">
    <source>
        <dbReference type="SAM" id="MobiDB-lite"/>
    </source>
</evidence>
<name>A0A1M7R8H3_9ACTN</name>
<accession>A0A1M7R8H3</accession>
<keyword evidence="3" id="KW-1185">Reference proteome</keyword>
<protein>
    <submittedName>
        <fullName evidence="2">Uncharacterized protein</fullName>
    </submittedName>
</protein>
<evidence type="ECO:0000313" key="2">
    <source>
        <dbReference type="EMBL" id="SHN42627.1"/>
    </source>
</evidence>
<dbReference type="STRING" id="134849.SAMN05443668_108272"/>
<evidence type="ECO:0000313" key="3">
    <source>
        <dbReference type="Proteomes" id="UP000184440"/>
    </source>
</evidence>